<evidence type="ECO:0008006" key="4">
    <source>
        <dbReference type="Google" id="ProtNLM"/>
    </source>
</evidence>
<sequence>MKPSGKRQKCRVLVNTIKKKSERSFNSSGNKSFLNKSINPYITDLRNNNARLAHSLAIEKSKIAKLFARYTECQAQVLSAKAVLRNVSTSIKDGLSKFRNGLDLMIEAAELLCGVTDKVGRLCPELENPAVVGDIESTNGVIAAPQPRTPDVCVSALSPERGPTAGVVRHCTARPMVKGQVISNPTISLQRVSVPSRVLGKGTVKPTRGDQGFNRLSNVPEAINESHESSFESSPSSARVCYPAPMTEQSQSPISMPPSHVLLERITTGTLVSDTDLSPNALDEDQQLTVVHFGRMNFSCDSQPFTPDLEASLSPTSGSRKSLVNSPRKTKDSSTQNVPGTSQDSPGSAKRNSKSSPNSSQIAFNSSNSDEYLTESSSEDEELALQLAESKKSYLQRVRQEDSREGTSWNYDDTGKFRVRPPKKKKMKLSDFKKICASQSTAGSLKTLGDDLKHPKGRPVKQTLKQKEIQEPPGVEPVLTSEAPELNASALLNSTADSNSRLSLPDDLYERTILDEQDMSLTECNPSFNPSVLSEVAKLNSQCLLESQTSKNGGQNEEHMVNELSPVRAAYVTQRSRGRKPGLATKDSGLSPLSTSNQRCCSKPVNNENSPPKNLLQRTEADIPEKRTASLNYEDLSPKPSFVVLERLPNNIIYRNVSTGPSMDRESPVAVKRKTNPLEDGVHKLGIGKEVTRSRSSGRKHSSSLQGKNTQPDKIEQEPSSEAPHVKCKPGPKQSKIKKNKVKVEKDMNDQSHGSTSSISLSPQVSVLTVSAPTSPTGSVDSSEGYSIDHHHRPRRNAAPSNFKEPSLIKKLRRK</sequence>
<accession>A0AAV7XGK1</accession>
<evidence type="ECO:0000256" key="1">
    <source>
        <dbReference type="SAM" id="MobiDB-lite"/>
    </source>
</evidence>
<proteinExistence type="predicted"/>
<feature type="region of interest" description="Disordered" evidence="1">
    <location>
        <begin position="655"/>
        <end position="815"/>
    </location>
</feature>
<name>A0AAV7XGK1_9NEOP</name>
<dbReference type="EMBL" id="JAPTSV010000011">
    <property type="protein sequence ID" value="KAJ1522704.1"/>
    <property type="molecule type" value="Genomic_DNA"/>
</dbReference>
<keyword evidence="3" id="KW-1185">Reference proteome</keyword>
<comment type="caution">
    <text evidence="2">The sequence shown here is derived from an EMBL/GenBank/DDBJ whole genome shotgun (WGS) entry which is preliminary data.</text>
</comment>
<feature type="region of interest" description="Disordered" evidence="1">
    <location>
        <begin position="224"/>
        <end position="256"/>
    </location>
</feature>
<evidence type="ECO:0000313" key="3">
    <source>
        <dbReference type="Proteomes" id="UP001075354"/>
    </source>
</evidence>
<dbReference type="Proteomes" id="UP001075354">
    <property type="component" value="Chromosome 11"/>
</dbReference>
<feature type="compositionally biased region" description="Polar residues" evidence="1">
    <location>
        <begin position="313"/>
        <end position="346"/>
    </location>
</feature>
<feature type="compositionally biased region" description="Polar residues" evidence="1">
    <location>
        <begin position="354"/>
        <end position="376"/>
    </location>
</feature>
<gene>
    <name evidence="2" type="ORF">ONE63_001865</name>
</gene>
<feature type="region of interest" description="Disordered" evidence="1">
    <location>
        <begin position="309"/>
        <end position="381"/>
    </location>
</feature>
<organism evidence="2 3">
    <name type="scientific">Megalurothrips usitatus</name>
    <name type="common">bean blossom thrips</name>
    <dbReference type="NCBI Taxonomy" id="439358"/>
    <lineage>
        <taxon>Eukaryota</taxon>
        <taxon>Metazoa</taxon>
        <taxon>Ecdysozoa</taxon>
        <taxon>Arthropoda</taxon>
        <taxon>Hexapoda</taxon>
        <taxon>Insecta</taxon>
        <taxon>Pterygota</taxon>
        <taxon>Neoptera</taxon>
        <taxon>Paraneoptera</taxon>
        <taxon>Thysanoptera</taxon>
        <taxon>Terebrantia</taxon>
        <taxon>Thripoidea</taxon>
        <taxon>Thripidae</taxon>
        <taxon>Megalurothrips</taxon>
    </lineage>
</organism>
<dbReference type="AlphaFoldDB" id="A0AAV7XGK1"/>
<evidence type="ECO:0000313" key="2">
    <source>
        <dbReference type="EMBL" id="KAJ1522704.1"/>
    </source>
</evidence>
<feature type="region of interest" description="Disordered" evidence="1">
    <location>
        <begin position="573"/>
        <end position="615"/>
    </location>
</feature>
<feature type="compositionally biased region" description="Basic residues" evidence="1">
    <location>
        <begin position="726"/>
        <end position="741"/>
    </location>
</feature>
<feature type="compositionally biased region" description="Polar residues" evidence="1">
    <location>
        <begin position="751"/>
        <end position="785"/>
    </location>
</feature>
<feature type="region of interest" description="Disordered" evidence="1">
    <location>
        <begin position="397"/>
        <end position="416"/>
    </location>
</feature>
<feature type="compositionally biased region" description="Polar residues" evidence="1">
    <location>
        <begin position="591"/>
        <end position="612"/>
    </location>
</feature>
<protein>
    <recommendedName>
        <fullName evidence="4">Shugoshin C-terminal domain-containing protein</fullName>
    </recommendedName>
</protein>
<reference evidence="2" key="1">
    <citation type="submission" date="2022-12" db="EMBL/GenBank/DDBJ databases">
        <title>Chromosome-level genome assembly of the bean flower thrips Megalurothrips usitatus.</title>
        <authorList>
            <person name="Ma L."/>
            <person name="Liu Q."/>
            <person name="Li H."/>
            <person name="Cai W."/>
        </authorList>
    </citation>
    <scope>NUCLEOTIDE SEQUENCE</scope>
    <source>
        <strain evidence="2">Cailab_2022a</strain>
    </source>
</reference>